<reference evidence="2" key="1">
    <citation type="journal article" date="2020" name="mSystems">
        <title>Genome- and Community-Level Interaction Insights into Carbon Utilization and Element Cycling Functions of Hydrothermarchaeota in Hydrothermal Sediment.</title>
        <authorList>
            <person name="Zhou Z."/>
            <person name="Liu Y."/>
            <person name="Xu W."/>
            <person name="Pan J."/>
            <person name="Luo Z.H."/>
            <person name="Li M."/>
        </authorList>
    </citation>
    <scope>NUCLEOTIDE SEQUENCE [LARGE SCALE GENOMIC DNA]</scope>
    <source>
        <strain evidence="2">HyVt-102</strain>
    </source>
</reference>
<evidence type="ECO:0000256" key="1">
    <source>
        <dbReference type="SAM" id="MobiDB-lite"/>
    </source>
</evidence>
<dbReference type="EMBL" id="DQWE01000189">
    <property type="protein sequence ID" value="HDI82934.1"/>
    <property type="molecule type" value="Genomic_DNA"/>
</dbReference>
<gene>
    <name evidence="2" type="ORF">ENF18_03980</name>
</gene>
<organism evidence="2">
    <name type="scientific">candidate division WOR-3 bacterium</name>
    <dbReference type="NCBI Taxonomy" id="2052148"/>
    <lineage>
        <taxon>Bacteria</taxon>
        <taxon>Bacteria division WOR-3</taxon>
    </lineage>
</organism>
<dbReference type="NCBIfam" id="TIGR04183">
    <property type="entry name" value="Por_Secre_tail"/>
    <property type="match status" value="1"/>
</dbReference>
<evidence type="ECO:0000313" key="2">
    <source>
        <dbReference type="EMBL" id="HDI82934.1"/>
    </source>
</evidence>
<accession>A0A7C0ZCU4</accession>
<sequence length="568" mass="62453">MKLVRFVSVLVVFVLFGFGQLSGETSIIEGITNIPGEKHTGIAGEDLDGSYKVQASHILIPSIDASLLPDPDDPTSGNINPFTGEPLPVKEKNEGDPADGEVLWSTDILVSSVTAGSGQDFDVDYQTHYLFVTVDTDHSTYDSVYVYISKDGGLTWDIFLNSYNGNGRVENPKVRVARDENGDLWICSMAIWVDSPDDRKLYLRRMKIDSTQNYWELVADTVYYYDMDADIGDSAYLYVTYIPDTSNSVYAARNHLDGSGWTDQTSLFVTPETAPEPAIAAGVDGQVGVVFIDQRLAGDHEEIRLKRSTTHGASWIGSQQVSNNSAQFLLSYPDIAFARRSSNNPGWIVATFGGTSNGDNVAYYYSQDAGTSWTYGGTIGQSSDDENMPTLRSSKTYGSVTVAYNQDPGDSTMFSWSSYSDPSSFTTPVKVNDYDATGFWPPTAGWLHNGYSWYSAVLYAAWREGYAIYLDWYSNDGVEEDDIDGNVRFISVTGTYANPGIVYRVITPGRVKITLHDVSGRLVSKLVDGEKRSGTYTVELDNGLSSGVYFVKMSSQDGTFAQKVNVLQ</sequence>
<dbReference type="SUPFAM" id="SSF50939">
    <property type="entry name" value="Sialidases"/>
    <property type="match status" value="1"/>
</dbReference>
<dbReference type="InterPro" id="IPR036278">
    <property type="entry name" value="Sialidase_sf"/>
</dbReference>
<dbReference type="Proteomes" id="UP000885847">
    <property type="component" value="Unassembled WGS sequence"/>
</dbReference>
<dbReference type="Gene3D" id="2.120.10.10">
    <property type="match status" value="1"/>
</dbReference>
<protein>
    <submittedName>
        <fullName evidence="2">T9SS type A sorting domain-containing protein</fullName>
    </submittedName>
</protein>
<dbReference type="AlphaFoldDB" id="A0A7C0ZCU4"/>
<feature type="region of interest" description="Disordered" evidence="1">
    <location>
        <begin position="70"/>
        <end position="96"/>
    </location>
</feature>
<proteinExistence type="predicted"/>
<comment type="caution">
    <text evidence="2">The sequence shown here is derived from an EMBL/GenBank/DDBJ whole genome shotgun (WGS) entry which is preliminary data.</text>
</comment>
<dbReference type="InterPro" id="IPR026444">
    <property type="entry name" value="Secre_tail"/>
</dbReference>
<name>A0A7C0ZCU4_UNCW3</name>